<dbReference type="InterPro" id="IPR002871">
    <property type="entry name" value="NIF_FeS_clus_asmbl_NifU_N"/>
</dbReference>
<keyword evidence="4" id="KW-0809">Transit peptide</keyword>
<dbReference type="EMBL" id="AJWJ01000258">
    <property type="protein sequence ID" value="KAF2072675.1"/>
    <property type="molecule type" value="Genomic_DNA"/>
</dbReference>
<comment type="caution">
    <text evidence="6">The sequence shown here is derived from an EMBL/GenBank/DDBJ whole genome shotgun (WGS) entry which is preliminary data.</text>
</comment>
<comment type="similarity">
    <text evidence="1 4">Belongs to the NifU family.</text>
</comment>
<feature type="domain" description="NIF system FeS cluster assembly NifU N-terminal" evidence="5">
    <location>
        <begin position="63"/>
        <end position="185"/>
    </location>
</feature>
<keyword evidence="4" id="KW-0411">Iron-sulfur</keyword>
<evidence type="ECO:0000256" key="3">
    <source>
        <dbReference type="ARBA" id="ARBA00023004"/>
    </source>
</evidence>
<dbReference type="FunFam" id="3.90.1010.10:FF:000008">
    <property type="entry name" value="Iron-sulfur cluster assembly enzyme"/>
    <property type="match status" value="1"/>
</dbReference>
<organism evidence="6 7">
    <name type="scientific">Polysphondylium violaceum</name>
    <dbReference type="NCBI Taxonomy" id="133409"/>
    <lineage>
        <taxon>Eukaryota</taxon>
        <taxon>Amoebozoa</taxon>
        <taxon>Evosea</taxon>
        <taxon>Eumycetozoa</taxon>
        <taxon>Dictyostelia</taxon>
        <taxon>Dictyosteliales</taxon>
        <taxon>Dictyosteliaceae</taxon>
        <taxon>Polysphondylium</taxon>
    </lineage>
</organism>
<dbReference type="CDD" id="cd06664">
    <property type="entry name" value="IscU_like"/>
    <property type="match status" value="1"/>
</dbReference>
<protein>
    <recommendedName>
        <fullName evidence="4">Iron-sulfur cluster assembly protein</fullName>
    </recommendedName>
</protein>
<dbReference type="PANTHER" id="PTHR10093">
    <property type="entry name" value="IRON-SULFUR CLUSTER ASSEMBLY ENZYME NIFU HOMOLOG"/>
    <property type="match status" value="1"/>
</dbReference>
<dbReference type="InterPro" id="IPR011339">
    <property type="entry name" value="ISCU"/>
</dbReference>
<dbReference type="AlphaFoldDB" id="A0A8J4UYF4"/>
<dbReference type="GO" id="GO:0016226">
    <property type="term" value="P:iron-sulfur cluster assembly"/>
    <property type="evidence" value="ECO:0007669"/>
    <property type="project" value="UniProtKB-UniRule"/>
</dbReference>
<comment type="cofactor">
    <cofactor evidence="4">
        <name>[2Fe-2S] cluster</name>
        <dbReference type="ChEBI" id="CHEBI:190135"/>
    </cofactor>
</comment>
<name>A0A8J4UYF4_9MYCE</name>
<evidence type="ECO:0000256" key="4">
    <source>
        <dbReference type="RuleBase" id="RU362089"/>
    </source>
</evidence>
<evidence type="ECO:0000259" key="5">
    <source>
        <dbReference type="Pfam" id="PF01592"/>
    </source>
</evidence>
<dbReference type="GO" id="GO:0005506">
    <property type="term" value="F:iron ion binding"/>
    <property type="evidence" value="ECO:0007669"/>
    <property type="project" value="UniProtKB-UniRule"/>
</dbReference>
<comment type="function">
    <text evidence="4">Scaffold protein for the de novo synthesis of iron-sulfur (Fe-S) clusters within mitochondria, which is required for maturation of both mitochondrial and cytoplasmic [2Fe-2S] and [4Fe-4S] proteins.</text>
</comment>
<evidence type="ECO:0000313" key="6">
    <source>
        <dbReference type="EMBL" id="KAF2072675.1"/>
    </source>
</evidence>
<keyword evidence="3 4" id="KW-0408">Iron</keyword>
<dbReference type="Gene3D" id="3.90.1010.10">
    <property type="match status" value="1"/>
</dbReference>
<evidence type="ECO:0000256" key="2">
    <source>
        <dbReference type="ARBA" id="ARBA00022723"/>
    </source>
</evidence>
<evidence type="ECO:0000313" key="7">
    <source>
        <dbReference type="Proteomes" id="UP000695562"/>
    </source>
</evidence>
<dbReference type="SUPFAM" id="SSF82649">
    <property type="entry name" value="SufE/NifU"/>
    <property type="match status" value="1"/>
</dbReference>
<sequence>MNTIIKSIKSSATLVGRRGFASASVGSRSIVNSSSSNSNNNNINNKSLLFSNSNASIETKRYYHERVLDHYNNPRNIGSFDKKSLDVGTATVGAPACGDVMKIQIKVKDNIVVDVCFKTFGCGSAIASSSLATEWCKGKTLDQCLEIKNSDIAKHLSLPPVKMHCSMLAEQAIKRAIYDYKLKQDKLNEGASKDGLIETQLSM</sequence>
<keyword evidence="4" id="KW-0001">2Fe-2S</keyword>
<proteinExistence type="inferred from homology"/>
<dbReference type="GO" id="GO:0005759">
    <property type="term" value="C:mitochondrial matrix"/>
    <property type="evidence" value="ECO:0007669"/>
    <property type="project" value="UniProtKB-SubCell"/>
</dbReference>
<keyword evidence="4" id="KW-0496">Mitochondrion</keyword>
<keyword evidence="7" id="KW-1185">Reference proteome</keyword>
<keyword evidence="2 4" id="KW-0479">Metal-binding</keyword>
<dbReference type="NCBIfam" id="TIGR01999">
    <property type="entry name" value="iscU"/>
    <property type="match status" value="1"/>
</dbReference>
<accession>A0A8J4UYF4</accession>
<dbReference type="GO" id="GO:0051537">
    <property type="term" value="F:2 iron, 2 sulfur cluster binding"/>
    <property type="evidence" value="ECO:0007669"/>
    <property type="project" value="UniProtKB-KW"/>
</dbReference>
<gene>
    <name evidence="6" type="ORF">CYY_006009</name>
</gene>
<dbReference type="OrthoDB" id="1925777at2759"/>
<reference evidence="6" key="1">
    <citation type="submission" date="2020-01" db="EMBL/GenBank/DDBJ databases">
        <title>Development of genomics and gene disruption for Polysphondylium violaceum indicates a role for the polyketide synthase stlB in stalk morphogenesis.</title>
        <authorList>
            <person name="Narita B."/>
            <person name="Kawabe Y."/>
            <person name="Kin K."/>
            <person name="Saito T."/>
            <person name="Gibbs R."/>
            <person name="Kuspa A."/>
            <person name="Muzny D."/>
            <person name="Queller D."/>
            <person name="Richards S."/>
            <person name="Strassman J."/>
            <person name="Sucgang R."/>
            <person name="Worley K."/>
            <person name="Schaap P."/>
        </authorList>
    </citation>
    <scope>NUCLEOTIDE SEQUENCE</scope>
    <source>
        <strain evidence="6">QSvi11</strain>
    </source>
</reference>
<evidence type="ECO:0000256" key="1">
    <source>
        <dbReference type="ARBA" id="ARBA00006420"/>
    </source>
</evidence>
<comment type="subcellular location">
    <subcellularLocation>
        <location evidence="4">Mitochondrion matrix</location>
    </subcellularLocation>
</comment>
<dbReference type="Proteomes" id="UP000695562">
    <property type="component" value="Unassembled WGS sequence"/>
</dbReference>
<dbReference type="Pfam" id="PF01592">
    <property type="entry name" value="NifU_N"/>
    <property type="match status" value="1"/>
</dbReference>